<protein>
    <submittedName>
        <fullName evidence="2">Putative secreted protein</fullName>
    </submittedName>
</protein>
<dbReference type="AlphaFoldDB" id="A0A2M4B6N1"/>
<keyword evidence="1" id="KW-0732">Signal</keyword>
<proteinExistence type="predicted"/>
<evidence type="ECO:0000256" key="1">
    <source>
        <dbReference type="SAM" id="SignalP"/>
    </source>
</evidence>
<reference evidence="2" key="1">
    <citation type="submission" date="2018-01" db="EMBL/GenBank/DDBJ databases">
        <title>An insight into the sialome of Amazonian anophelines.</title>
        <authorList>
            <person name="Ribeiro J.M."/>
            <person name="Scarpassa V."/>
            <person name="Calvo E."/>
        </authorList>
    </citation>
    <scope>NUCLEOTIDE SEQUENCE</scope>
    <source>
        <tissue evidence="2">Salivary glands</tissue>
    </source>
</reference>
<sequence>MNFWVLALILVFNLGPGTRSTARVYQNFRLKPKGQIMRIIPSERAVGAMVRLDYFCEKNITALSRHFYY</sequence>
<evidence type="ECO:0000313" key="2">
    <source>
        <dbReference type="EMBL" id="MBW48677.1"/>
    </source>
</evidence>
<dbReference type="EMBL" id="GGFK01015356">
    <property type="protein sequence ID" value="MBW48677.1"/>
    <property type="molecule type" value="Transcribed_RNA"/>
</dbReference>
<organism evidence="2">
    <name type="scientific">Anopheles triannulatus</name>
    <dbReference type="NCBI Taxonomy" id="58253"/>
    <lineage>
        <taxon>Eukaryota</taxon>
        <taxon>Metazoa</taxon>
        <taxon>Ecdysozoa</taxon>
        <taxon>Arthropoda</taxon>
        <taxon>Hexapoda</taxon>
        <taxon>Insecta</taxon>
        <taxon>Pterygota</taxon>
        <taxon>Neoptera</taxon>
        <taxon>Endopterygota</taxon>
        <taxon>Diptera</taxon>
        <taxon>Nematocera</taxon>
        <taxon>Culicoidea</taxon>
        <taxon>Culicidae</taxon>
        <taxon>Anophelinae</taxon>
        <taxon>Anopheles</taxon>
    </lineage>
</organism>
<accession>A0A2M4B6N1</accession>
<feature type="signal peptide" evidence="1">
    <location>
        <begin position="1"/>
        <end position="20"/>
    </location>
</feature>
<feature type="chain" id="PRO_5014960533" evidence="1">
    <location>
        <begin position="21"/>
        <end position="69"/>
    </location>
</feature>
<name>A0A2M4B6N1_9DIPT</name>